<feature type="transmembrane region" description="Helical" evidence="1">
    <location>
        <begin position="417"/>
        <end position="435"/>
    </location>
</feature>
<keyword evidence="3" id="KW-1185">Reference proteome</keyword>
<feature type="transmembrane region" description="Helical" evidence="1">
    <location>
        <begin position="392"/>
        <end position="410"/>
    </location>
</feature>
<feature type="transmembrane region" description="Helical" evidence="1">
    <location>
        <begin position="213"/>
        <end position="233"/>
    </location>
</feature>
<evidence type="ECO:0008006" key="4">
    <source>
        <dbReference type="Google" id="ProtNLM"/>
    </source>
</evidence>
<gene>
    <name evidence="2" type="ORF">SAM40697_6303</name>
</gene>
<feature type="transmembrane region" description="Helical" evidence="1">
    <location>
        <begin position="325"/>
        <end position="342"/>
    </location>
</feature>
<feature type="transmembrane region" description="Helical" evidence="1">
    <location>
        <begin position="303"/>
        <end position="319"/>
    </location>
</feature>
<organism evidence="2 3">
    <name type="scientific">Streptomyces ambofaciens</name>
    <dbReference type="NCBI Taxonomy" id="1889"/>
    <lineage>
        <taxon>Bacteria</taxon>
        <taxon>Bacillati</taxon>
        <taxon>Actinomycetota</taxon>
        <taxon>Actinomycetes</taxon>
        <taxon>Kitasatosporales</taxon>
        <taxon>Streptomycetaceae</taxon>
        <taxon>Streptomyces</taxon>
    </lineage>
</organism>
<evidence type="ECO:0000313" key="2">
    <source>
        <dbReference type="EMBL" id="ANB10256.1"/>
    </source>
</evidence>
<protein>
    <recommendedName>
        <fullName evidence="4">Integral membrane protein</fullName>
    </recommendedName>
</protein>
<feature type="transmembrane region" description="Helical" evidence="1">
    <location>
        <begin position="238"/>
        <end position="256"/>
    </location>
</feature>
<feature type="transmembrane region" description="Helical" evidence="1">
    <location>
        <begin position="188"/>
        <end position="207"/>
    </location>
</feature>
<dbReference type="EMBL" id="CP012949">
    <property type="protein sequence ID" value="ANB10256.1"/>
    <property type="molecule type" value="Genomic_DNA"/>
</dbReference>
<reference evidence="2 3" key="2">
    <citation type="journal article" date="2016" name="Genome Announc.">
        <title>Complete Genome Sequence of Streptomyces ambofaciens DSM 40697, a Paradigm for Genome Plasticity Studies.</title>
        <authorList>
            <person name="Thibessard A."/>
            <person name="Leblond P."/>
        </authorList>
    </citation>
    <scope>NUCLEOTIDE SEQUENCE [LARGE SCALE GENOMIC DNA]</scope>
    <source>
        <strain evidence="2 3">DSM 40697</strain>
    </source>
</reference>
<name>A0ABN4PFC3_STRAM</name>
<sequence>MSGPMALEPGGAEQDTLALRLADGRARAGSPADQHTLALVRPGYGARSDAVDRLAAELADRIAPAVHPYEVAALLESEGLTGEVIRERYGHRDLFSLATALYERIPRTFPDPPRPADPWRPDHVRCALRGALFALPGLAYALAGRLLDQQGVVRALVVAGLLSWAWNQALGHRAYLRLATGRREAGRTLLKGATAGALVAAAAGVSLAGSGPAALAVTAQSGYLAAAGVLLVLGRERLLLAALAPMIAGAATLPWWEPGTVLRAGLPLLSFLGTLAAAGWALRATRTAPPVPDAARPQLLRSLPYGLFGLAAGALVFLAGRDHPWAVIVLTVSMGPAEWLLYRYRGLSVAALRATATPAGFRWRSAAVLAGCLLVYLGPLLPAALLVDADPVALLLLAAALWTSLLLQAFGVAWPPAALCLAAAAGTGAVALAGLPPGSATALPLCCGAAVLCLTVCVLRLLGRPAAHA</sequence>
<dbReference type="RefSeq" id="WP_053141258.1">
    <property type="nucleotide sequence ID" value="NZ_CP012949.1"/>
</dbReference>
<evidence type="ECO:0000313" key="3">
    <source>
        <dbReference type="Proteomes" id="UP000076720"/>
    </source>
</evidence>
<feature type="transmembrane region" description="Helical" evidence="1">
    <location>
        <begin position="441"/>
        <end position="462"/>
    </location>
</feature>
<feature type="transmembrane region" description="Helical" evidence="1">
    <location>
        <begin position="155"/>
        <end position="176"/>
    </location>
</feature>
<keyword evidence="1" id="KW-0472">Membrane</keyword>
<proteinExistence type="predicted"/>
<accession>A0ABN4PFC3</accession>
<evidence type="ECO:0000256" key="1">
    <source>
        <dbReference type="SAM" id="Phobius"/>
    </source>
</evidence>
<feature type="transmembrane region" description="Helical" evidence="1">
    <location>
        <begin position="262"/>
        <end position="282"/>
    </location>
</feature>
<keyword evidence="1" id="KW-0812">Transmembrane</keyword>
<reference evidence="3" key="1">
    <citation type="submission" date="2015-10" db="EMBL/GenBank/DDBJ databases">
        <title>Complete genome sequence of Streptomyces ambofaciens DSM 40697.</title>
        <authorList>
            <person name="Thibessard A."/>
            <person name="Leblond P."/>
        </authorList>
    </citation>
    <scope>NUCLEOTIDE SEQUENCE [LARGE SCALE GENOMIC DNA]</scope>
    <source>
        <strain evidence="3">DSM 40697</strain>
    </source>
</reference>
<feature type="transmembrane region" description="Helical" evidence="1">
    <location>
        <begin position="363"/>
        <end position="386"/>
    </location>
</feature>
<keyword evidence="1" id="KW-1133">Transmembrane helix</keyword>
<dbReference type="Proteomes" id="UP000076720">
    <property type="component" value="Chromosome"/>
</dbReference>